<dbReference type="Proteomes" id="UP000450676">
    <property type="component" value="Unassembled WGS sequence"/>
</dbReference>
<reference evidence="2 3" key="1">
    <citation type="submission" date="2019-12" db="EMBL/GenBank/DDBJ databases">
        <title>Novel species isolated from a subtropical stream in China.</title>
        <authorList>
            <person name="Lu H."/>
        </authorList>
    </citation>
    <scope>NUCLEOTIDE SEQUENCE [LARGE SCALE GENOMIC DNA]</scope>
    <source>
        <strain evidence="2 3">FT127W</strain>
    </source>
</reference>
<dbReference type="InterPro" id="IPR003018">
    <property type="entry name" value="GAF"/>
</dbReference>
<dbReference type="PANTHER" id="PTHR43102:SF2">
    <property type="entry name" value="GAF DOMAIN-CONTAINING PROTEIN"/>
    <property type="match status" value="1"/>
</dbReference>
<evidence type="ECO:0000313" key="2">
    <source>
        <dbReference type="EMBL" id="MYN06176.1"/>
    </source>
</evidence>
<dbReference type="PANTHER" id="PTHR43102">
    <property type="entry name" value="SLR1143 PROTEIN"/>
    <property type="match status" value="1"/>
</dbReference>
<dbReference type="NCBIfam" id="TIGR00254">
    <property type="entry name" value="GGDEF"/>
    <property type="match status" value="1"/>
</dbReference>
<dbReference type="Pfam" id="PF00990">
    <property type="entry name" value="GGDEF"/>
    <property type="match status" value="1"/>
</dbReference>
<dbReference type="AlphaFoldDB" id="A0A7X4KLK7"/>
<dbReference type="InterPro" id="IPR029016">
    <property type="entry name" value="GAF-like_dom_sf"/>
</dbReference>
<dbReference type="Gene3D" id="3.30.450.40">
    <property type="match status" value="1"/>
</dbReference>
<evidence type="ECO:0000259" key="1">
    <source>
        <dbReference type="PROSITE" id="PS50887"/>
    </source>
</evidence>
<dbReference type="SMART" id="SM00065">
    <property type="entry name" value="GAF"/>
    <property type="match status" value="1"/>
</dbReference>
<dbReference type="CDD" id="cd01949">
    <property type="entry name" value="GGDEF"/>
    <property type="match status" value="1"/>
</dbReference>
<evidence type="ECO:0000313" key="3">
    <source>
        <dbReference type="Proteomes" id="UP000450676"/>
    </source>
</evidence>
<dbReference type="Pfam" id="PF01590">
    <property type="entry name" value="GAF"/>
    <property type="match status" value="1"/>
</dbReference>
<dbReference type="EMBL" id="WWCU01000002">
    <property type="protein sequence ID" value="MYN06176.1"/>
    <property type="molecule type" value="Genomic_DNA"/>
</dbReference>
<dbReference type="Gene3D" id="3.30.70.270">
    <property type="match status" value="1"/>
</dbReference>
<protein>
    <submittedName>
        <fullName evidence="2">Diguanylate cyclase</fullName>
    </submittedName>
</protein>
<dbReference type="PROSITE" id="PS50887">
    <property type="entry name" value="GGDEF"/>
    <property type="match status" value="1"/>
</dbReference>
<dbReference type="SMART" id="SM00267">
    <property type="entry name" value="GGDEF"/>
    <property type="match status" value="1"/>
</dbReference>
<name>A0A7X4KLK7_9BURK</name>
<accession>A0A7X4KLK7</accession>
<organism evidence="2 3">
    <name type="scientific">Pseudoduganella aquatica</name>
    <dbReference type="NCBI Taxonomy" id="2660641"/>
    <lineage>
        <taxon>Bacteria</taxon>
        <taxon>Pseudomonadati</taxon>
        <taxon>Pseudomonadota</taxon>
        <taxon>Betaproteobacteria</taxon>
        <taxon>Burkholderiales</taxon>
        <taxon>Oxalobacteraceae</taxon>
        <taxon>Telluria group</taxon>
        <taxon>Pseudoduganella</taxon>
    </lineage>
</organism>
<keyword evidence="3" id="KW-1185">Reference proteome</keyword>
<gene>
    <name evidence="2" type="ORF">GTP77_02370</name>
</gene>
<dbReference type="InterPro" id="IPR029787">
    <property type="entry name" value="Nucleotide_cyclase"/>
</dbReference>
<sequence length="326" mass="36189">MLAPAMPVNEATRVATLNALPLLDACPEERFDRLTRLAKRLFQVPVAKVTLVASDAVYTLSCSGQLGAPVPREVSFCGHAILGDDILMVPDARLDARFHDSPLVQGEPHVRFYAGCPLFAPNGAKLGTLCLIDHVPRTMGEEDIALLHDLATMVQQEMAAVQMATMDDLTKLSNRRGFEMLAQQAINVCLRMKKAASLLFFDLNQFKQINDTRGHAEGDHALVAFADVLRHVFRNSDLIGRLGGDEFVTLLLDVNRSDTRAAIERLRVALELHNAEEQRGYDICFSVGQVDFDPQRHDTIARMLADGDAEMYRNKAEMRAQRLPPQ</sequence>
<comment type="caution">
    <text evidence="2">The sequence shown here is derived from an EMBL/GenBank/DDBJ whole genome shotgun (WGS) entry which is preliminary data.</text>
</comment>
<dbReference type="SUPFAM" id="SSF55781">
    <property type="entry name" value="GAF domain-like"/>
    <property type="match status" value="1"/>
</dbReference>
<dbReference type="SUPFAM" id="SSF55073">
    <property type="entry name" value="Nucleotide cyclase"/>
    <property type="match status" value="1"/>
</dbReference>
<proteinExistence type="predicted"/>
<feature type="domain" description="GGDEF" evidence="1">
    <location>
        <begin position="194"/>
        <end position="326"/>
    </location>
</feature>
<dbReference type="InterPro" id="IPR000160">
    <property type="entry name" value="GGDEF_dom"/>
</dbReference>
<dbReference type="InterPro" id="IPR043128">
    <property type="entry name" value="Rev_trsase/Diguanyl_cyclase"/>
</dbReference>
<dbReference type="RefSeq" id="WP_161070567.1">
    <property type="nucleotide sequence ID" value="NZ_CP086370.1"/>
</dbReference>